<evidence type="ECO:0000313" key="3">
    <source>
        <dbReference type="EMBL" id="OQD77665.1"/>
    </source>
</evidence>
<keyword evidence="1" id="KW-0472">Membrane</keyword>
<dbReference type="OMA" id="CHNAFFR"/>
<dbReference type="STRING" id="69771.A0A1V6PKY5"/>
<dbReference type="Gene3D" id="3.40.605.10">
    <property type="entry name" value="Aldehyde Dehydrogenase, Chain A, domain 1"/>
    <property type="match status" value="1"/>
</dbReference>
<dbReference type="InterPro" id="IPR016161">
    <property type="entry name" value="Ald_DH/histidinol_DH"/>
</dbReference>
<dbReference type="GO" id="GO:0016620">
    <property type="term" value="F:oxidoreductase activity, acting on the aldehyde or oxo group of donors, NAD or NADP as acceptor"/>
    <property type="evidence" value="ECO:0007669"/>
    <property type="project" value="InterPro"/>
</dbReference>
<dbReference type="Gene3D" id="3.40.309.10">
    <property type="entry name" value="Aldehyde Dehydrogenase, Chain A, domain 2"/>
    <property type="match status" value="1"/>
</dbReference>
<dbReference type="AlphaFoldDB" id="A0A1V6PKY5"/>
<comment type="caution">
    <text evidence="3">The sequence shown here is derived from an EMBL/GenBank/DDBJ whole genome shotgun (WGS) entry which is preliminary data.</text>
</comment>
<organism evidence="3 4">
    <name type="scientific">Penicillium decumbens</name>
    <dbReference type="NCBI Taxonomy" id="69771"/>
    <lineage>
        <taxon>Eukaryota</taxon>
        <taxon>Fungi</taxon>
        <taxon>Dikarya</taxon>
        <taxon>Ascomycota</taxon>
        <taxon>Pezizomycotina</taxon>
        <taxon>Eurotiomycetes</taxon>
        <taxon>Eurotiomycetidae</taxon>
        <taxon>Eurotiales</taxon>
        <taxon>Aspergillaceae</taxon>
        <taxon>Penicillium</taxon>
    </lineage>
</organism>
<reference evidence="4" key="1">
    <citation type="journal article" date="2017" name="Nat. Microbiol.">
        <title>Global analysis of biosynthetic gene clusters reveals vast potential of secondary metabolite production in Penicillium species.</title>
        <authorList>
            <person name="Nielsen J.C."/>
            <person name="Grijseels S."/>
            <person name="Prigent S."/>
            <person name="Ji B."/>
            <person name="Dainat J."/>
            <person name="Nielsen K.F."/>
            <person name="Frisvad J.C."/>
            <person name="Workman M."/>
            <person name="Nielsen J."/>
        </authorList>
    </citation>
    <scope>NUCLEOTIDE SEQUENCE [LARGE SCALE GENOMIC DNA]</scope>
    <source>
        <strain evidence="4">IBT 11843</strain>
    </source>
</reference>
<evidence type="ECO:0000313" key="4">
    <source>
        <dbReference type="Proteomes" id="UP000191522"/>
    </source>
</evidence>
<dbReference type="OrthoDB" id="5596991at2759"/>
<gene>
    <name evidence="3" type="ORF">PENDEC_c002G01717</name>
</gene>
<evidence type="ECO:0000256" key="1">
    <source>
        <dbReference type="SAM" id="Phobius"/>
    </source>
</evidence>
<keyword evidence="4" id="KW-1185">Reference proteome</keyword>
<dbReference type="SUPFAM" id="SSF53720">
    <property type="entry name" value="ALDH-like"/>
    <property type="match status" value="1"/>
</dbReference>
<protein>
    <recommendedName>
        <fullName evidence="2">Aldehyde dehydrogenase domain-containing protein</fullName>
    </recommendedName>
</protein>
<feature type="transmembrane region" description="Helical" evidence="1">
    <location>
        <begin position="459"/>
        <end position="481"/>
    </location>
</feature>
<dbReference type="EMBL" id="MDYL01000002">
    <property type="protein sequence ID" value="OQD77665.1"/>
    <property type="molecule type" value="Genomic_DNA"/>
</dbReference>
<dbReference type="InterPro" id="IPR015590">
    <property type="entry name" value="Aldehyde_DH_dom"/>
</dbReference>
<accession>A0A1V6PKY5</accession>
<keyword evidence="1" id="KW-0812">Transmembrane</keyword>
<dbReference type="Proteomes" id="UP000191522">
    <property type="component" value="Unassembled WGS sequence"/>
</dbReference>
<dbReference type="Pfam" id="PF00171">
    <property type="entry name" value="Aldedh"/>
    <property type="match status" value="1"/>
</dbReference>
<dbReference type="InterPro" id="IPR016163">
    <property type="entry name" value="Ald_DH_C"/>
</dbReference>
<dbReference type="InterPro" id="IPR016162">
    <property type="entry name" value="Ald_DH_N"/>
</dbReference>
<feature type="domain" description="Aldehyde dehydrogenase" evidence="2">
    <location>
        <begin position="29"/>
        <end position="375"/>
    </location>
</feature>
<name>A0A1V6PKY5_PENDC</name>
<keyword evidence="1" id="KW-1133">Transmembrane helix</keyword>
<sequence length="484" mass="52423">MNPASNPGLPSQLSAVLAGNIDGRSNNVVYRQKQMHRLHACIAEHLAEIQTTIARDYGHSTTEIQAEVGLAIQEVHAHYALLDQKHDLENEYLTAHGRDDWHGTRGVGIVYIIPTMHTLFYSVISALSASLAAGNCTIVELPSTTSQTSSLLRKILTGALDSDTFAICTERVSTEYLRNMHVVAQASTDGLALDCMHVASSYDQRTVATVDRTADVESAATDLVVSRFAFDGQSPYAPDVVLVNEFCLGRFIEAGVKGAAKYMRTTSRNPTDTMGPSHRKSHPLLDDLTPNDAAHIIVSGDDWGIVQVRNRKSSLFQRKIEGKYLLVHAVSSLDDAINFANLNGPHNATYTFAALPAAKYISESIDSQTAWINHVPYHLLVGPTLPKDSPASPNARYVARLFRVPHSKVVNPTSGSALAKNLLLSTGESGVDSLQKLLSPLPAVEQRPGHKIGFFEQGLLSGGVVVLSVITGVSVAGAWMWKMR</sequence>
<dbReference type="PANTHER" id="PTHR43111:SF1">
    <property type="entry name" value="ALDEHYDE DEHYDROGENASE B-RELATED"/>
    <property type="match status" value="1"/>
</dbReference>
<proteinExistence type="predicted"/>
<evidence type="ECO:0000259" key="2">
    <source>
        <dbReference type="Pfam" id="PF00171"/>
    </source>
</evidence>
<dbReference type="PANTHER" id="PTHR43111">
    <property type="entry name" value="ALDEHYDE DEHYDROGENASE B-RELATED"/>
    <property type="match status" value="1"/>
</dbReference>